<evidence type="ECO:0000256" key="1">
    <source>
        <dbReference type="ARBA" id="ARBA00008857"/>
    </source>
</evidence>
<evidence type="ECO:0000256" key="5">
    <source>
        <dbReference type="PROSITE-ProRule" id="PRU01248"/>
    </source>
</evidence>
<dbReference type="InterPro" id="IPR002104">
    <property type="entry name" value="Integrase_catalytic"/>
</dbReference>
<dbReference type="InterPro" id="IPR044068">
    <property type="entry name" value="CB"/>
</dbReference>
<feature type="domain" description="Core-binding (CB)" evidence="7">
    <location>
        <begin position="103"/>
        <end position="182"/>
    </location>
</feature>
<accession>A0A1E3WRL1</accession>
<dbReference type="RefSeq" id="WP_069447124.1">
    <property type="nucleotide sequence ID" value="NZ_MDCJ01000002.1"/>
</dbReference>
<evidence type="ECO:0000259" key="6">
    <source>
        <dbReference type="PROSITE" id="PS51898"/>
    </source>
</evidence>
<keyword evidence="3 5" id="KW-0238">DNA-binding</keyword>
<evidence type="ECO:0000256" key="3">
    <source>
        <dbReference type="ARBA" id="ARBA00023125"/>
    </source>
</evidence>
<dbReference type="InterPro" id="IPR004107">
    <property type="entry name" value="Integrase_SAM-like_N"/>
</dbReference>
<dbReference type="PROSITE" id="PS51898">
    <property type="entry name" value="TYR_RECOMBINASE"/>
    <property type="match status" value="1"/>
</dbReference>
<dbReference type="PANTHER" id="PTHR30629">
    <property type="entry name" value="PROPHAGE INTEGRASE"/>
    <property type="match status" value="1"/>
</dbReference>
<dbReference type="Pfam" id="PF00589">
    <property type="entry name" value="Phage_integrase"/>
    <property type="match status" value="1"/>
</dbReference>
<dbReference type="Gene3D" id="1.10.443.10">
    <property type="entry name" value="Intergrase catalytic core"/>
    <property type="match status" value="1"/>
</dbReference>
<dbReference type="Proteomes" id="UP000095131">
    <property type="component" value="Unassembled WGS sequence"/>
</dbReference>
<comment type="caution">
    <text evidence="8">The sequence shown here is derived from an EMBL/GenBank/DDBJ whole genome shotgun (WGS) entry which is preliminary data.</text>
</comment>
<dbReference type="Gene3D" id="1.10.150.130">
    <property type="match status" value="1"/>
</dbReference>
<name>A0A1E3WRL1_9VIBR</name>
<dbReference type="PROSITE" id="PS51900">
    <property type="entry name" value="CB"/>
    <property type="match status" value="1"/>
</dbReference>
<keyword evidence="4" id="KW-0233">DNA recombination</keyword>
<sequence>MNTTVKFVFTASHLSALSEYQQQAGAKQIERKDSKTAGLSVVVYGSGKVVFYLTFSHRKVRHRIRLGDFPALTVSEARKMSLSLKADIQRGKNPLGNIRKQEVTFALLAKRYLEHTRDIKLSHKDDESKCRLHLVPVFGNKPLSAITTVMVERYHASAAKKLSPASANRHLALIKALFSFAKKQQLVWQSPAHGISPFPEETKEKKYMTQSEVEVFLQALSHEHNREAAAMLEFMLLTGVRSGTARQARLEHFDQNMGTMLIPMTKSGKGQRLWLSERAQLIVKAQQDKFGHTGYLFRGIDLISKISNPSGVMKRVCYRANIAIFTPHALRHTFAVLAMQSGASIFQLKEILNHQSVSTTEVYAALSDTFKRELAQQVSNMVV</sequence>
<dbReference type="EMBL" id="MDCJ01000002">
    <property type="protein sequence ID" value="ODS12401.1"/>
    <property type="molecule type" value="Genomic_DNA"/>
</dbReference>
<dbReference type="AlphaFoldDB" id="A0A1E3WRL1"/>
<dbReference type="InterPro" id="IPR025166">
    <property type="entry name" value="Integrase_DNA_bind_dom"/>
</dbReference>
<dbReference type="Pfam" id="PF02899">
    <property type="entry name" value="Phage_int_SAM_1"/>
    <property type="match status" value="1"/>
</dbReference>
<comment type="similarity">
    <text evidence="1">Belongs to the 'phage' integrase family.</text>
</comment>
<keyword evidence="2" id="KW-0229">DNA integration</keyword>
<dbReference type="GO" id="GO:0006310">
    <property type="term" value="P:DNA recombination"/>
    <property type="evidence" value="ECO:0007669"/>
    <property type="project" value="UniProtKB-KW"/>
</dbReference>
<gene>
    <name evidence="8" type="ORF">VSF3289_02705</name>
</gene>
<evidence type="ECO:0000313" key="8">
    <source>
        <dbReference type="EMBL" id="ODS12401.1"/>
    </source>
</evidence>
<evidence type="ECO:0000256" key="4">
    <source>
        <dbReference type="ARBA" id="ARBA00023172"/>
    </source>
</evidence>
<protein>
    <submittedName>
        <fullName evidence="8">Tyrosine recombinase XerC</fullName>
    </submittedName>
</protein>
<dbReference type="InterPro" id="IPR010998">
    <property type="entry name" value="Integrase_recombinase_N"/>
</dbReference>
<dbReference type="Pfam" id="PF13356">
    <property type="entry name" value="Arm-DNA-bind_3"/>
    <property type="match status" value="1"/>
</dbReference>
<proteinExistence type="inferred from homology"/>
<dbReference type="InterPro" id="IPR013762">
    <property type="entry name" value="Integrase-like_cat_sf"/>
</dbReference>
<dbReference type="CDD" id="cd00796">
    <property type="entry name" value="INT_Rci_Hp1_C"/>
    <property type="match status" value="1"/>
</dbReference>
<dbReference type="InterPro" id="IPR038488">
    <property type="entry name" value="Integrase_DNA-bd_sf"/>
</dbReference>
<organism evidence="8 9">
    <name type="scientific">Vibrio scophthalmi</name>
    <dbReference type="NCBI Taxonomy" id="45658"/>
    <lineage>
        <taxon>Bacteria</taxon>
        <taxon>Pseudomonadati</taxon>
        <taxon>Pseudomonadota</taxon>
        <taxon>Gammaproteobacteria</taxon>
        <taxon>Vibrionales</taxon>
        <taxon>Vibrionaceae</taxon>
        <taxon>Vibrio</taxon>
    </lineage>
</organism>
<evidence type="ECO:0000313" key="9">
    <source>
        <dbReference type="Proteomes" id="UP000095131"/>
    </source>
</evidence>
<dbReference type="GO" id="GO:0003677">
    <property type="term" value="F:DNA binding"/>
    <property type="evidence" value="ECO:0007669"/>
    <property type="project" value="UniProtKB-UniRule"/>
</dbReference>
<dbReference type="GO" id="GO:0015074">
    <property type="term" value="P:DNA integration"/>
    <property type="evidence" value="ECO:0007669"/>
    <property type="project" value="UniProtKB-KW"/>
</dbReference>
<dbReference type="InterPro" id="IPR050808">
    <property type="entry name" value="Phage_Integrase"/>
</dbReference>
<feature type="domain" description="Tyr recombinase" evidence="6">
    <location>
        <begin position="203"/>
        <end position="376"/>
    </location>
</feature>
<reference evidence="8 9" key="1">
    <citation type="submission" date="2016-08" db="EMBL/GenBank/DDBJ databases">
        <title>Genome sequencing of Vibrio scophthalmi strain FP3289, an isolated from Paralichthys olivaceus.</title>
        <authorList>
            <person name="Han H.-J."/>
        </authorList>
    </citation>
    <scope>NUCLEOTIDE SEQUENCE [LARGE SCALE GENOMIC DNA]</scope>
    <source>
        <strain evidence="8 9">FP3289</strain>
    </source>
</reference>
<dbReference type="InterPro" id="IPR011010">
    <property type="entry name" value="DNA_brk_join_enz"/>
</dbReference>
<evidence type="ECO:0000256" key="2">
    <source>
        <dbReference type="ARBA" id="ARBA00022908"/>
    </source>
</evidence>
<dbReference type="Gene3D" id="3.30.160.390">
    <property type="entry name" value="Integrase, DNA-binding domain"/>
    <property type="match status" value="1"/>
</dbReference>
<dbReference type="PANTHER" id="PTHR30629:SF2">
    <property type="entry name" value="PROPHAGE INTEGRASE INTS-RELATED"/>
    <property type="match status" value="1"/>
</dbReference>
<dbReference type="OrthoDB" id="9795573at2"/>
<evidence type="ECO:0000259" key="7">
    <source>
        <dbReference type="PROSITE" id="PS51900"/>
    </source>
</evidence>
<dbReference type="SUPFAM" id="SSF56349">
    <property type="entry name" value="DNA breaking-rejoining enzymes"/>
    <property type="match status" value="1"/>
</dbReference>